<evidence type="ECO:0000256" key="6">
    <source>
        <dbReference type="ARBA" id="ARBA00023136"/>
    </source>
</evidence>
<evidence type="ECO:0000256" key="7">
    <source>
        <dbReference type="RuleBase" id="RU363032"/>
    </source>
</evidence>
<keyword evidence="4 7" id="KW-0812">Transmembrane</keyword>
<evidence type="ECO:0000256" key="5">
    <source>
        <dbReference type="ARBA" id="ARBA00022989"/>
    </source>
</evidence>
<accession>A0A1N6F2L6</accession>
<dbReference type="InterPro" id="IPR035906">
    <property type="entry name" value="MetI-like_sf"/>
</dbReference>
<evidence type="ECO:0000256" key="1">
    <source>
        <dbReference type="ARBA" id="ARBA00004651"/>
    </source>
</evidence>
<evidence type="ECO:0000256" key="2">
    <source>
        <dbReference type="ARBA" id="ARBA00022448"/>
    </source>
</evidence>
<gene>
    <name evidence="9" type="ORF">SAMN05443544_1684</name>
</gene>
<feature type="transmembrane region" description="Helical" evidence="7">
    <location>
        <begin position="266"/>
        <end position="289"/>
    </location>
</feature>
<feature type="transmembrane region" description="Helical" evidence="7">
    <location>
        <begin position="173"/>
        <end position="190"/>
    </location>
</feature>
<evidence type="ECO:0000259" key="8">
    <source>
        <dbReference type="PROSITE" id="PS50928"/>
    </source>
</evidence>
<organism evidence="9 10">
    <name type="scientific">Agromyces cerinus subsp. cerinus</name>
    <dbReference type="NCBI Taxonomy" id="232089"/>
    <lineage>
        <taxon>Bacteria</taxon>
        <taxon>Bacillati</taxon>
        <taxon>Actinomycetota</taxon>
        <taxon>Actinomycetes</taxon>
        <taxon>Micrococcales</taxon>
        <taxon>Microbacteriaceae</taxon>
        <taxon>Agromyces</taxon>
    </lineage>
</organism>
<comment type="similarity">
    <text evidence="7">Belongs to the binding-protein-dependent transport system permease family.</text>
</comment>
<feature type="transmembrane region" description="Helical" evidence="7">
    <location>
        <begin position="32"/>
        <end position="56"/>
    </location>
</feature>
<dbReference type="GO" id="GO:0005886">
    <property type="term" value="C:plasma membrane"/>
    <property type="evidence" value="ECO:0007669"/>
    <property type="project" value="UniProtKB-SubCell"/>
</dbReference>
<dbReference type="PANTHER" id="PTHR43744">
    <property type="entry name" value="ABC TRANSPORTER PERMEASE PROTEIN MG189-RELATED-RELATED"/>
    <property type="match status" value="1"/>
</dbReference>
<dbReference type="Proteomes" id="UP000184699">
    <property type="component" value="Unassembled WGS sequence"/>
</dbReference>
<dbReference type="AlphaFoldDB" id="A0A1N6F2L6"/>
<evidence type="ECO:0000256" key="3">
    <source>
        <dbReference type="ARBA" id="ARBA00022475"/>
    </source>
</evidence>
<keyword evidence="3" id="KW-1003">Cell membrane</keyword>
<dbReference type="Gene3D" id="1.10.3720.10">
    <property type="entry name" value="MetI-like"/>
    <property type="match status" value="1"/>
</dbReference>
<evidence type="ECO:0000313" key="10">
    <source>
        <dbReference type="Proteomes" id="UP000184699"/>
    </source>
</evidence>
<proteinExistence type="inferred from homology"/>
<dbReference type="InterPro" id="IPR000515">
    <property type="entry name" value="MetI-like"/>
</dbReference>
<evidence type="ECO:0000313" key="9">
    <source>
        <dbReference type="EMBL" id="SIN89505.1"/>
    </source>
</evidence>
<keyword evidence="6 7" id="KW-0472">Membrane</keyword>
<dbReference type="Pfam" id="PF00528">
    <property type="entry name" value="BPD_transp_1"/>
    <property type="match status" value="1"/>
</dbReference>
<name>A0A1N6F2L6_9MICO</name>
<dbReference type="SUPFAM" id="SSF161098">
    <property type="entry name" value="MetI-like"/>
    <property type="match status" value="1"/>
</dbReference>
<feature type="transmembrane region" description="Helical" evidence="7">
    <location>
        <begin position="131"/>
        <end position="153"/>
    </location>
</feature>
<sequence length="304" mass="33466">MTITNQTRAMVVPEFHEASDRRSRNGDQRMPLAIGSTAVLLLGALYCLLPVAWVVIASTKDASELFSTFTFAPSTHLWDNIVELTNYRDGLYWRWMANTALYAGFGAIVSTYVSALSGYALAKYVFPGKNVVFRVLLMGVLVPGVIVAIPQYLLLAQVGLTNTYWSVLLPQLISPYGIYLARIYAAAAVPTDIIESARTEGARELYIFHRIALPMMGPGLVTIFLFQFVAVWNNFMLPYIMLGNDELFPITVGLSGLLNQGASLPAMYTLVITGALLSIIPLIVLFLVLQRYWRVDLAAGAVKA</sequence>
<dbReference type="GO" id="GO:0055085">
    <property type="term" value="P:transmembrane transport"/>
    <property type="evidence" value="ECO:0007669"/>
    <property type="project" value="InterPro"/>
</dbReference>
<keyword evidence="2 7" id="KW-0813">Transport</keyword>
<keyword evidence="5 7" id="KW-1133">Transmembrane helix</keyword>
<comment type="subcellular location">
    <subcellularLocation>
        <location evidence="1 7">Cell membrane</location>
        <topology evidence="1 7">Multi-pass membrane protein</topology>
    </subcellularLocation>
</comment>
<keyword evidence="10" id="KW-1185">Reference proteome</keyword>
<evidence type="ECO:0000256" key="4">
    <source>
        <dbReference type="ARBA" id="ARBA00022692"/>
    </source>
</evidence>
<dbReference type="PROSITE" id="PS50928">
    <property type="entry name" value="ABC_TM1"/>
    <property type="match status" value="1"/>
</dbReference>
<protein>
    <submittedName>
        <fullName evidence="9">Carbohydrate ABC transporter membrane protein 2, CUT1 family</fullName>
    </submittedName>
</protein>
<dbReference type="CDD" id="cd06261">
    <property type="entry name" value="TM_PBP2"/>
    <property type="match status" value="1"/>
</dbReference>
<feature type="domain" description="ABC transmembrane type-1" evidence="8">
    <location>
        <begin position="96"/>
        <end position="289"/>
    </location>
</feature>
<dbReference type="PANTHER" id="PTHR43744:SF12">
    <property type="entry name" value="ABC TRANSPORTER PERMEASE PROTEIN MG189-RELATED"/>
    <property type="match status" value="1"/>
</dbReference>
<feature type="transmembrane region" description="Helical" evidence="7">
    <location>
        <begin position="100"/>
        <end position="122"/>
    </location>
</feature>
<feature type="transmembrane region" description="Helical" evidence="7">
    <location>
        <begin position="211"/>
        <end position="232"/>
    </location>
</feature>
<dbReference type="STRING" id="232089.SAMN05443544_1684"/>
<dbReference type="EMBL" id="FSRJ01000002">
    <property type="protein sequence ID" value="SIN89505.1"/>
    <property type="molecule type" value="Genomic_DNA"/>
</dbReference>
<reference evidence="10" key="1">
    <citation type="submission" date="2016-11" db="EMBL/GenBank/DDBJ databases">
        <authorList>
            <person name="Varghese N."/>
            <person name="Submissions S."/>
        </authorList>
    </citation>
    <scope>NUCLEOTIDE SEQUENCE [LARGE SCALE GENOMIC DNA]</scope>
    <source>
        <strain evidence="10">DSM 8595</strain>
    </source>
</reference>